<evidence type="ECO:0000313" key="6">
    <source>
        <dbReference type="Proteomes" id="UP001224775"/>
    </source>
</evidence>
<reference evidence="5" key="1">
    <citation type="submission" date="2023-06" db="EMBL/GenBank/DDBJ databases">
        <title>Survivors Of The Sea: Transcriptome response of Skeletonema marinoi to long-term dormancy.</title>
        <authorList>
            <person name="Pinder M.I.M."/>
            <person name="Kourtchenko O."/>
            <person name="Robertson E.K."/>
            <person name="Larsson T."/>
            <person name="Maumus F."/>
            <person name="Osuna-Cruz C.M."/>
            <person name="Vancaester E."/>
            <person name="Stenow R."/>
            <person name="Vandepoele K."/>
            <person name="Ploug H."/>
            <person name="Bruchert V."/>
            <person name="Godhe A."/>
            <person name="Topel M."/>
        </authorList>
    </citation>
    <scope>NUCLEOTIDE SEQUENCE</scope>
    <source>
        <strain evidence="5">R05AC</strain>
    </source>
</reference>
<dbReference type="EMBL" id="JATAAI010000002">
    <property type="protein sequence ID" value="KAK1747535.1"/>
    <property type="molecule type" value="Genomic_DNA"/>
</dbReference>
<keyword evidence="4" id="KW-0560">Oxidoreductase</keyword>
<dbReference type="InterPro" id="IPR002347">
    <property type="entry name" value="SDR_fam"/>
</dbReference>
<name>A0AAD8YLH6_9STRA</name>
<dbReference type="PANTHER" id="PTHR44085:SF2">
    <property type="entry name" value="SEPIAPTERIN REDUCTASE"/>
    <property type="match status" value="1"/>
</dbReference>
<keyword evidence="3" id="KW-0521">NADP</keyword>
<dbReference type="Gene3D" id="3.40.50.720">
    <property type="entry name" value="NAD(P)-binding Rossmann-like Domain"/>
    <property type="match status" value="1"/>
</dbReference>
<dbReference type="Proteomes" id="UP001224775">
    <property type="component" value="Unassembled WGS sequence"/>
</dbReference>
<protein>
    <submittedName>
        <fullName evidence="5">Sepiapterin reductase-like protein</fullName>
    </submittedName>
</protein>
<dbReference type="SUPFAM" id="SSF51735">
    <property type="entry name" value="NAD(P)-binding Rossmann-fold domains"/>
    <property type="match status" value="1"/>
</dbReference>
<accession>A0AAD8YLH6</accession>
<dbReference type="GO" id="GO:0005737">
    <property type="term" value="C:cytoplasm"/>
    <property type="evidence" value="ECO:0007669"/>
    <property type="project" value="UniProtKB-SubCell"/>
</dbReference>
<dbReference type="GO" id="GO:0004757">
    <property type="term" value="F:sepiapterin reductase (NADP+) activity"/>
    <property type="evidence" value="ECO:0007669"/>
    <property type="project" value="TreeGrafter"/>
</dbReference>
<dbReference type="AlphaFoldDB" id="A0AAD8YLH6"/>
<keyword evidence="6" id="KW-1185">Reference proteome</keyword>
<sequence>MLSNNWAVITGASSGIGAAILRRLAMKEKNLNCLGIGRNLSRLEEVQQSIDTNNVHIVSADVSTPEGITAIVNALPPNACVKYLVHSAAFFAPIGPLIEMDNAQFREAMATNLEAPLFLTKALLPNLKRCATEATKPRVLHVSSGAAHNAYEGWGSYCITKAGFNMMYRVLAGELSHDNILVGSVRPGVVDTPMQDTVRGYNGDSSHFPMHTKFIDLHSQGRLECPETVATYIYWMLKEINDDEFSREERDIRLSSKDDARWKEYLALNS</sequence>
<evidence type="ECO:0000313" key="5">
    <source>
        <dbReference type="EMBL" id="KAK1747535.1"/>
    </source>
</evidence>
<comment type="caution">
    <text evidence="5">The sequence shown here is derived from an EMBL/GenBank/DDBJ whole genome shotgun (WGS) entry which is preliminary data.</text>
</comment>
<dbReference type="PANTHER" id="PTHR44085">
    <property type="entry name" value="SEPIAPTERIN REDUCTASE"/>
    <property type="match status" value="1"/>
</dbReference>
<proteinExistence type="predicted"/>
<keyword evidence="2" id="KW-0963">Cytoplasm</keyword>
<evidence type="ECO:0000256" key="2">
    <source>
        <dbReference type="ARBA" id="ARBA00022490"/>
    </source>
</evidence>
<comment type="subcellular location">
    <subcellularLocation>
        <location evidence="1">Cytoplasm</location>
    </subcellularLocation>
</comment>
<evidence type="ECO:0000256" key="1">
    <source>
        <dbReference type="ARBA" id="ARBA00004496"/>
    </source>
</evidence>
<dbReference type="InterPro" id="IPR036291">
    <property type="entry name" value="NAD(P)-bd_dom_sf"/>
</dbReference>
<evidence type="ECO:0000256" key="3">
    <source>
        <dbReference type="ARBA" id="ARBA00022857"/>
    </source>
</evidence>
<evidence type="ECO:0000256" key="4">
    <source>
        <dbReference type="ARBA" id="ARBA00023002"/>
    </source>
</evidence>
<dbReference type="InterPro" id="IPR051721">
    <property type="entry name" value="Biopterin_syn/organic_redct"/>
</dbReference>
<dbReference type="GO" id="GO:0006729">
    <property type="term" value="P:tetrahydrobiopterin biosynthetic process"/>
    <property type="evidence" value="ECO:0007669"/>
    <property type="project" value="TreeGrafter"/>
</dbReference>
<organism evidence="5 6">
    <name type="scientific">Skeletonema marinoi</name>
    <dbReference type="NCBI Taxonomy" id="267567"/>
    <lineage>
        <taxon>Eukaryota</taxon>
        <taxon>Sar</taxon>
        <taxon>Stramenopiles</taxon>
        <taxon>Ochrophyta</taxon>
        <taxon>Bacillariophyta</taxon>
        <taxon>Coscinodiscophyceae</taxon>
        <taxon>Thalassiosirophycidae</taxon>
        <taxon>Thalassiosirales</taxon>
        <taxon>Skeletonemataceae</taxon>
        <taxon>Skeletonema</taxon>
        <taxon>Skeletonema marinoi-dohrnii complex</taxon>
    </lineage>
</organism>
<dbReference type="Pfam" id="PF00106">
    <property type="entry name" value="adh_short"/>
    <property type="match status" value="1"/>
</dbReference>
<dbReference type="PRINTS" id="PR00081">
    <property type="entry name" value="GDHRDH"/>
</dbReference>
<gene>
    <name evidence="5" type="ORF">QTG54_001498</name>
</gene>